<evidence type="ECO:0000313" key="1">
    <source>
        <dbReference type="EMBL" id="TGY78509.1"/>
    </source>
</evidence>
<dbReference type="Proteomes" id="UP000306319">
    <property type="component" value="Unassembled WGS sequence"/>
</dbReference>
<name>A0AC61RGN0_9BACT</name>
<gene>
    <name evidence="1" type="ORF">E5331_10220</name>
</gene>
<evidence type="ECO:0000313" key="2">
    <source>
        <dbReference type="Proteomes" id="UP000306319"/>
    </source>
</evidence>
<reference evidence="1" key="1">
    <citation type="submission" date="2019-04" db="EMBL/GenBank/DDBJ databases">
        <title>Microbes associate with the intestines of laboratory mice.</title>
        <authorList>
            <person name="Navarre W."/>
            <person name="Wong E."/>
            <person name="Huang K."/>
            <person name="Tropini C."/>
            <person name="Ng K."/>
            <person name="Yu B."/>
        </authorList>
    </citation>
    <scope>NUCLEOTIDE SEQUENCE</scope>
    <source>
        <strain evidence="1">NM04_E33</strain>
    </source>
</reference>
<sequence length="699" mass="79242">MAFADEVQGGHVNPLLHVSDAPFQAIPFDKISTDDYENAILEGIRLHNEELDKIANATDAPTFENTVAPLDRSGRLLNEAVLALGNLDAALGDTVLMNIMTKMTPIISEHSTNILLNENLWKRVKHVYENESERADLSPEARRLISETYRSFAESGADLQGDDRDKYRRLSTELSDLNVRFSQNVTNDMASPERRLWVKEEDTAGLPESIKKAAREVAKEALEAEDKEDDGSLYLFTVFAPSYRPFMTYADNRELREKLYKLYNSRNNGGKYDNTQILKDIANIRLEIARLMGKKNFAEYHLQGTMAATPAAVNGLLEQLRESYTEPMKREIAEVQDFARSKVGDDFVLMPWDYSYWSDKLKNERYAFNDEDMKPYFELENTIGGVFGLATRLYGYTFKENKDIPVYHPDVKAFEVYERDGSILGVLYADFFYRAGKSPGAWMTEFRTETKDDAGNRTLPLISIVCNFSKPIGDEPVLLTPDEVETFLHEFGHALHGLSAQATYASLSGTNVYHDFVELFSQFNENYLTEKEFLDGFATHYKTGKKMPKDLLDKFLRARQYGAAYACMRQLGFGYLDMAYHTIEEPLRASMDGEAFEKRAQDPVRVFDAVEGSVISPSFGHIFSGGYAAGYYGYKWAEVLDADAFAAFKEHGIFDKTTADKFKKMLQSGGTVDPMDLYKEFRGKEPTVDALLIRDGISK</sequence>
<keyword evidence="2" id="KW-1185">Reference proteome</keyword>
<accession>A0AC61RGN0</accession>
<comment type="caution">
    <text evidence="1">The sequence shown here is derived from an EMBL/GenBank/DDBJ whole genome shotgun (WGS) entry which is preliminary data.</text>
</comment>
<protein>
    <submittedName>
        <fullName evidence="1">M3 family peptidase</fullName>
    </submittedName>
</protein>
<dbReference type="EMBL" id="SRYB01000013">
    <property type="protein sequence ID" value="TGY78509.1"/>
    <property type="molecule type" value="Genomic_DNA"/>
</dbReference>
<organism evidence="1 2">
    <name type="scientific">Lepagella muris</name>
    <dbReference type="NCBI Taxonomy" id="3032870"/>
    <lineage>
        <taxon>Bacteria</taxon>
        <taxon>Pseudomonadati</taxon>
        <taxon>Bacteroidota</taxon>
        <taxon>Bacteroidia</taxon>
        <taxon>Bacteroidales</taxon>
        <taxon>Muribaculaceae</taxon>
        <taxon>Lepagella</taxon>
    </lineage>
</organism>
<proteinExistence type="predicted"/>